<organism evidence="2 3">
    <name type="scientific">Liparis tanakae</name>
    <name type="common">Tanaka's snailfish</name>
    <dbReference type="NCBI Taxonomy" id="230148"/>
    <lineage>
        <taxon>Eukaryota</taxon>
        <taxon>Metazoa</taxon>
        <taxon>Chordata</taxon>
        <taxon>Craniata</taxon>
        <taxon>Vertebrata</taxon>
        <taxon>Euteleostomi</taxon>
        <taxon>Actinopterygii</taxon>
        <taxon>Neopterygii</taxon>
        <taxon>Teleostei</taxon>
        <taxon>Neoteleostei</taxon>
        <taxon>Acanthomorphata</taxon>
        <taxon>Eupercaria</taxon>
        <taxon>Perciformes</taxon>
        <taxon>Cottioidei</taxon>
        <taxon>Cottales</taxon>
        <taxon>Liparidae</taxon>
        <taxon>Liparis</taxon>
    </lineage>
</organism>
<dbReference type="EMBL" id="SRLO01000504">
    <property type="protein sequence ID" value="TNN53820.1"/>
    <property type="molecule type" value="Genomic_DNA"/>
</dbReference>
<sequence length="435" mass="45891">MDTENNAVVKIFSWVREYRMVSTREVVWNTSTPRERYFSREEAMTPGRSPSGGRTDQVPEAQPSCHNSSASRPALASIDPDWISTVCDQSELECGEEDDQGSGDSGDGVRYGCSLGGWAEWPGVVPSEPVVRPRLALDAPVADGVGVLQGVGEPVRHAHLLRHLVHHALGAAEAARPLLGVTLTLALALGLGDLDLPRLRLLQHGLAAPGAHHLERDDGRQLLPAHGDVHGRQHGALAVVLAHARVGSAHLVRHQAEHVAAVAPCCCPSMWLTGGSIGLEVGLLSRGGELELAAAAAETAPDTSPAYECGDSRESTGDMVTELSGSPAAAFTPLAFPPAVPPPPPPPATTPGPSPPAGFFLLFAFMSLSSLAPPPTPPTLAPPPPLLLFLPCGPGRMPMKPTPLAPHMLPPPPMWLGPLCGLWTRLYWSSRRTMS</sequence>
<proteinExistence type="predicted"/>
<dbReference type="Proteomes" id="UP000314294">
    <property type="component" value="Unassembled WGS sequence"/>
</dbReference>
<evidence type="ECO:0000256" key="1">
    <source>
        <dbReference type="SAM" id="MobiDB-lite"/>
    </source>
</evidence>
<name>A0A4Z2GKS7_9TELE</name>
<evidence type="ECO:0000313" key="2">
    <source>
        <dbReference type="EMBL" id="TNN53820.1"/>
    </source>
</evidence>
<protein>
    <submittedName>
        <fullName evidence="2">Uncharacterized protein</fullName>
    </submittedName>
</protein>
<feature type="region of interest" description="Disordered" evidence="1">
    <location>
        <begin position="38"/>
        <end position="73"/>
    </location>
</feature>
<dbReference type="AlphaFoldDB" id="A0A4Z2GKS7"/>
<reference evidence="2 3" key="1">
    <citation type="submission" date="2019-03" db="EMBL/GenBank/DDBJ databases">
        <title>First draft genome of Liparis tanakae, snailfish: a comprehensive survey of snailfish specific genes.</title>
        <authorList>
            <person name="Kim W."/>
            <person name="Song I."/>
            <person name="Jeong J.-H."/>
            <person name="Kim D."/>
            <person name="Kim S."/>
            <person name="Ryu S."/>
            <person name="Song J.Y."/>
            <person name="Lee S.K."/>
        </authorList>
    </citation>
    <scope>NUCLEOTIDE SEQUENCE [LARGE SCALE GENOMIC DNA]</scope>
    <source>
        <tissue evidence="2">Muscle</tissue>
    </source>
</reference>
<comment type="caution">
    <text evidence="2">The sequence shown here is derived from an EMBL/GenBank/DDBJ whole genome shotgun (WGS) entry which is preliminary data.</text>
</comment>
<accession>A0A4Z2GKS7</accession>
<evidence type="ECO:0000313" key="3">
    <source>
        <dbReference type="Proteomes" id="UP000314294"/>
    </source>
</evidence>
<keyword evidence="3" id="KW-1185">Reference proteome</keyword>
<gene>
    <name evidence="2" type="ORF">EYF80_035965</name>
</gene>